<dbReference type="GO" id="GO:0016791">
    <property type="term" value="F:phosphatase activity"/>
    <property type="evidence" value="ECO:0007669"/>
    <property type="project" value="TreeGrafter"/>
</dbReference>
<dbReference type="InterPro" id="IPR029033">
    <property type="entry name" value="His_PPase_superfam"/>
</dbReference>
<dbReference type="GO" id="GO:0005737">
    <property type="term" value="C:cytoplasm"/>
    <property type="evidence" value="ECO:0007669"/>
    <property type="project" value="TreeGrafter"/>
</dbReference>
<reference evidence="2 3" key="1">
    <citation type="journal article" date="2018" name="New Phytol.">
        <title>Comparative genomics and transcriptomics depict ericoid mycorrhizal fungi as versatile saprotrophs and plant mutualists.</title>
        <authorList>
            <person name="Martino E."/>
            <person name="Morin E."/>
            <person name="Grelet G.A."/>
            <person name="Kuo A."/>
            <person name="Kohler A."/>
            <person name="Daghino S."/>
            <person name="Barry K.W."/>
            <person name="Cichocki N."/>
            <person name="Clum A."/>
            <person name="Dockter R.B."/>
            <person name="Hainaut M."/>
            <person name="Kuo R.C."/>
            <person name="LaButti K."/>
            <person name="Lindahl B.D."/>
            <person name="Lindquist E.A."/>
            <person name="Lipzen A."/>
            <person name="Khouja H.R."/>
            <person name="Magnuson J."/>
            <person name="Murat C."/>
            <person name="Ohm R.A."/>
            <person name="Singer S.W."/>
            <person name="Spatafora J.W."/>
            <person name="Wang M."/>
            <person name="Veneault-Fourrey C."/>
            <person name="Henrissat B."/>
            <person name="Grigoriev I.V."/>
            <person name="Martin F.M."/>
            <person name="Perotto S."/>
        </authorList>
    </citation>
    <scope>NUCLEOTIDE SEQUENCE [LARGE SCALE GENOMIC DNA]</scope>
    <source>
        <strain evidence="2 3">ATCC 22711</strain>
    </source>
</reference>
<dbReference type="Proteomes" id="UP000241818">
    <property type="component" value="Unassembled WGS sequence"/>
</dbReference>
<organism evidence="2 3">
    <name type="scientific">Amorphotheca resinae ATCC 22711</name>
    <dbReference type="NCBI Taxonomy" id="857342"/>
    <lineage>
        <taxon>Eukaryota</taxon>
        <taxon>Fungi</taxon>
        <taxon>Dikarya</taxon>
        <taxon>Ascomycota</taxon>
        <taxon>Pezizomycotina</taxon>
        <taxon>Leotiomycetes</taxon>
        <taxon>Helotiales</taxon>
        <taxon>Amorphothecaceae</taxon>
        <taxon>Amorphotheca</taxon>
    </lineage>
</organism>
<dbReference type="GeneID" id="36576459"/>
<dbReference type="InParanoid" id="A0A2T3ATN3"/>
<dbReference type="RefSeq" id="XP_024718037.1">
    <property type="nucleotide sequence ID" value="XM_024868378.1"/>
</dbReference>
<evidence type="ECO:0000313" key="3">
    <source>
        <dbReference type="Proteomes" id="UP000241818"/>
    </source>
</evidence>
<keyword evidence="3" id="KW-1185">Reference proteome</keyword>
<dbReference type="PANTHER" id="PTHR48100:SF32">
    <property type="entry name" value="ANCHORED PROTEIN, PUTATIVE (AFU_ORTHOLOGUE AFUA_1G10590)-RELATED"/>
    <property type="match status" value="1"/>
</dbReference>
<evidence type="ECO:0000256" key="1">
    <source>
        <dbReference type="SAM" id="SignalP"/>
    </source>
</evidence>
<name>A0A2T3ATN3_AMORE</name>
<proteinExistence type="predicted"/>
<keyword evidence="1" id="KW-0732">Signal</keyword>
<dbReference type="InterPro" id="IPR013078">
    <property type="entry name" value="His_Pase_superF_clade-1"/>
</dbReference>
<dbReference type="SMART" id="SM00855">
    <property type="entry name" value="PGAM"/>
    <property type="match status" value="1"/>
</dbReference>
<sequence length="357" mass="39734">MSLKTLVSCVLGVWAITCTAQGPPKPTPPPWVPGHLGSHWINYTTVTGFFLQDEPSTDPTTFDYTTTNFGLINRTYPTDHEIPQSFTQWQRFAHYVNSLNLHSGPLTNYKLLYMGRHGEGYHNAAETYYGTPAWNCYWSEKDGNGTSVWADAHIDAAGIAQAQIAADFWASRITLQKIPLPESYYTSPLTRCLETANVTFSTLDLPRDRPFVPVVKELFRESISGHTCDRRSNRTYIRENFPGYVIEEGFSEEDLLWKPLLGEVPLDQELRSKKVLDEVFQSDPHTWISITSHSGEIGSILTVLNHRTFSLNTGAVIPVLVKAETIPGVAATTATLPWTTLSTCATPPPKPTPTTAS</sequence>
<dbReference type="SUPFAM" id="SSF53254">
    <property type="entry name" value="Phosphoglycerate mutase-like"/>
    <property type="match status" value="1"/>
</dbReference>
<dbReference type="Pfam" id="PF00300">
    <property type="entry name" value="His_Phos_1"/>
    <property type="match status" value="1"/>
</dbReference>
<accession>A0A2T3ATN3</accession>
<dbReference type="EMBL" id="KZ679016">
    <property type="protein sequence ID" value="PSS10858.1"/>
    <property type="molecule type" value="Genomic_DNA"/>
</dbReference>
<dbReference type="InterPro" id="IPR050275">
    <property type="entry name" value="PGM_Phosphatase"/>
</dbReference>
<dbReference type="PANTHER" id="PTHR48100">
    <property type="entry name" value="BROAD-SPECIFICITY PHOSPHATASE YOR283W-RELATED"/>
    <property type="match status" value="1"/>
</dbReference>
<gene>
    <name evidence="2" type="ORF">M430DRAFT_53402</name>
</gene>
<feature type="chain" id="PRO_5015529508" evidence="1">
    <location>
        <begin position="21"/>
        <end position="357"/>
    </location>
</feature>
<protein>
    <submittedName>
        <fullName evidence="2">Uncharacterized protein</fullName>
    </submittedName>
</protein>
<feature type="signal peptide" evidence="1">
    <location>
        <begin position="1"/>
        <end position="20"/>
    </location>
</feature>
<dbReference type="AlphaFoldDB" id="A0A2T3ATN3"/>
<dbReference type="OrthoDB" id="496981at2759"/>
<dbReference type="Gene3D" id="3.40.50.1240">
    <property type="entry name" value="Phosphoglycerate mutase-like"/>
    <property type="match status" value="1"/>
</dbReference>
<evidence type="ECO:0000313" key="2">
    <source>
        <dbReference type="EMBL" id="PSS10858.1"/>
    </source>
</evidence>
<dbReference type="FunCoup" id="A0A2T3ATN3">
    <property type="interactions" value="172"/>
</dbReference>